<dbReference type="PANTHER" id="PTHR36985">
    <property type="entry name" value="TRANSLOCATION AND ASSEMBLY MODULE SUBUNIT TAMB"/>
    <property type="match status" value="1"/>
</dbReference>
<protein>
    <submittedName>
        <fullName evidence="7">Translocation and assembly module TamB</fullName>
    </submittedName>
</protein>
<keyword evidence="3 5" id="KW-1133">Transmembrane helix</keyword>
<dbReference type="GO" id="GO:0097347">
    <property type="term" value="C:TAM protein secretion complex"/>
    <property type="evidence" value="ECO:0007669"/>
    <property type="project" value="TreeGrafter"/>
</dbReference>
<dbReference type="InterPro" id="IPR007452">
    <property type="entry name" value="TamB_C"/>
</dbReference>
<dbReference type="GO" id="GO:0009306">
    <property type="term" value="P:protein secretion"/>
    <property type="evidence" value="ECO:0007669"/>
    <property type="project" value="InterPro"/>
</dbReference>
<dbReference type="PANTHER" id="PTHR36985:SF1">
    <property type="entry name" value="TRANSLOCATION AND ASSEMBLY MODULE SUBUNIT TAMB"/>
    <property type="match status" value="1"/>
</dbReference>
<organism evidence="7 8">
    <name type="scientific">Stakelama sediminis</name>
    <dbReference type="NCBI Taxonomy" id="463200"/>
    <lineage>
        <taxon>Bacteria</taxon>
        <taxon>Pseudomonadati</taxon>
        <taxon>Pseudomonadota</taxon>
        <taxon>Alphaproteobacteria</taxon>
        <taxon>Sphingomonadales</taxon>
        <taxon>Sphingomonadaceae</taxon>
        <taxon>Stakelama</taxon>
    </lineage>
</organism>
<evidence type="ECO:0000256" key="4">
    <source>
        <dbReference type="ARBA" id="ARBA00023136"/>
    </source>
</evidence>
<evidence type="ECO:0000313" key="8">
    <source>
        <dbReference type="Proteomes" id="UP000554342"/>
    </source>
</evidence>
<name>A0A840Z176_9SPHN</name>
<feature type="domain" description="Translocation and assembly module TamB C-terminal" evidence="6">
    <location>
        <begin position="1050"/>
        <end position="1394"/>
    </location>
</feature>
<keyword evidence="2 5" id="KW-0812">Transmembrane</keyword>
<comment type="caution">
    <text evidence="7">The sequence shown here is derived from an EMBL/GenBank/DDBJ whole genome shotgun (WGS) entry which is preliminary data.</text>
</comment>
<keyword evidence="4 5" id="KW-0472">Membrane</keyword>
<reference evidence="7 8" key="1">
    <citation type="submission" date="2020-08" db="EMBL/GenBank/DDBJ databases">
        <title>Genomic Encyclopedia of Type Strains, Phase IV (KMG-IV): sequencing the most valuable type-strain genomes for metagenomic binning, comparative biology and taxonomic classification.</title>
        <authorList>
            <person name="Goeker M."/>
        </authorList>
    </citation>
    <scope>NUCLEOTIDE SEQUENCE [LARGE SCALE GENOMIC DNA]</scope>
    <source>
        <strain evidence="7 8">DSM 27203</strain>
    </source>
</reference>
<evidence type="ECO:0000256" key="2">
    <source>
        <dbReference type="ARBA" id="ARBA00022692"/>
    </source>
</evidence>
<dbReference type="Pfam" id="PF04357">
    <property type="entry name" value="TamB"/>
    <property type="match status" value="1"/>
</dbReference>
<comment type="subcellular location">
    <subcellularLocation>
        <location evidence="1">Membrane</location>
        <topology evidence="1">Single-pass membrane protein</topology>
    </subcellularLocation>
</comment>
<dbReference type="GO" id="GO:0005886">
    <property type="term" value="C:plasma membrane"/>
    <property type="evidence" value="ECO:0007669"/>
    <property type="project" value="InterPro"/>
</dbReference>
<sequence>MTNEIPDGETEGTPEAVEATGGRARWVRRIVGTLLLIAALLAAGLAALDTDIGHRFIADRIAALQPANGLRFQVGRIDGSIYGKARISDLTIADSHGVILRAPVADLDWNPLGWLSNRLEIHSLTVPRATLEKLPQLTPTGKQGPILPGFDIHVGALRIDRLTVARAVTGKERAGRLAARADIRSGRALVNLAAEVDGSDKLHLALDAEPDRDRFDLDVLARGSADGVLAKLTGIAKPLELRIAGDGHWQRWDGTAIAAAGGKRIINLKLVNRAGGYALGGTVTPATISEGKAHRLTAPMVRVLASARLKNRRLTGKVDLRSAALKLNATGTLDLAASAYRNVRIRADLLRPSALFPNMTGRNIELRAILDGAFATASFDYRLNAARVAFDDTGFEQVYAGGKGHLSKAPVTVPLTLTAARVTGVGDVAGGILRNLRVEGPLKVTSRMLTGNALKVHSDKLNATISLSVDLRTGRYQVGLTGGMLRYLIPGLGIVDVSSKLTVVPGAGGHGSRVVGTGTAQMVRLDNAFFQSLMQGLPHITTGLERGPDLVLHFNNLVLTSPALTLRGNGYRRRDGTFHFEGSGTQATYGPLTLVLDGKIDHPTLDLKFAHPNAALGLKDVTAHLDPTPQGFSFTAQGGSRMGPFTGAGAILLPSGGTAQIAIAALNVGKIEGKGTLDIVSGGFQGKIGINGGGLSGALDFRPQGNVQRIDGSLSARQAQLPGDVTVGRGNGAFTLLLDPAGTKVDASVQAGSIRRGSLSIGRLIADAKLTGGSGTIKTSIAGVRGRSFTIDTITHLTPNRIAVEGQGTLDRQPLKLDHAAVFTRAGEGWQLAPVSLSFAGGTAKLSGRFAEPGYAIEASLTQMPLSVLNIGYPGLGLGGSATGTFSYAARPGGAPTGKANLTIRGLTRSGLVLSSTPVDLGVAAILQPGKAAVRMIAASGGKTIGRAQMRLTPANQGSLADRLGNAPMFAQLRYDGPADTLWRMSGIELFDLSGPVAIGADIGGTPFDPRIKGSLRTRDARIQSATTGTNLTQVQADGRFNGSQLVIDRFAADDGRKGKVTGSGDFEFSRVRGVGIDLNLQADHAQLINRDEIGAVVTGPLRIHSSGSGGVISGDVRLDSSRYQLGKATAATEIPQIDTKEVNLPFGAEEDDVPTKPWKLNIAARAPGGMIVKGLGLNSEWSAKLKIAGEPGNPSITGQATLIRGDYEFAGRSFNLERGVIRFEGSVPANPALDIVANADTQGLNATIRVSGTSAKPEIGFSSVPALPEDELLSRLLFGTSITNLSAPEALQLASAVAALQNGGTGLDPINAVRRAAGLDRLRILPPDPQTGQQTAIAAGKYVTRRTYVEIISDGQGYSATRLEFQLTRWLSLLSTVSTIGRQSANIRISKDY</sequence>
<proteinExistence type="predicted"/>
<dbReference type="EMBL" id="JACIJI010000004">
    <property type="protein sequence ID" value="MBB5719529.1"/>
    <property type="molecule type" value="Genomic_DNA"/>
</dbReference>
<evidence type="ECO:0000313" key="7">
    <source>
        <dbReference type="EMBL" id="MBB5719529.1"/>
    </source>
</evidence>
<accession>A0A840Z176</accession>
<evidence type="ECO:0000259" key="6">
    <source>
        <dbReference type="Pfam" id="PF04357"/>
    </source>
</evidence>
<gene>
    <name evidence="7" type="ORF">FHR23_002470</name>
</gene>
<keyword evidence="8" id="KW-1185">Reference proteome</keyword>
<evidence type="ECO:0000256" key="3">
    <source>
        <dbReference type="ARBA" id="ARBA00022989"/>
    </source>
</evidence>
<evidence type="ECO:0000256" key="1">
    <source>
        <dbReference type="ARBA" id="ARBA00004167"/>
    </source>
</evidence>
<evidence type="ECO:0000256" key="5">
    <source>
        <dbReference type="SAM" id="Phobius"/>
    </source>
</evidence>
<dbReference type="Proteomes" id="UP000554342">
    <property type="component" value="Unassembled WGS sequence"/>
</dbReference>
<feature type="transmembrane region" description="Helical" evidence="5">
    <location>
        <begin position="30"/>
        <end position="48"/>
    </location>
</feature>
<dbReference type="RefSeq" id="WP_221227514.1">
    <property type="nucleotide sequence ID" value="NZ_BAABIF010000001.1"/>
</dbReference>